<dbReference type="GeneID" id="43603431"/>
<feature type="coiled-coil region" evidence="1">
    <location>
        <begin position="205"/>
        <end position="239"/>
    </location>
</feature>
<evidence type="ECO:0000313" key="3">
    <source>
        <dbReference type="EMBL" id="RDL29955.1"/>
    </source>
</evidence>
<feature type="region of interest" description="Disordered" evidence="2">
    <location>
        <begin position="457"/>
        <end position="486"/>
    </location>
</feature>
<feature type="compositionally biased region" description="Basic and acidic residues" evidence="2">
    <location>
        <begin position="355"/>
        <end position="367"/>
    </location>
</feature>
<evidence type="ECO:0000313" key="4">
    <source>
        <dbReference type="Proteomes" id="UP000254866"/>
    </source>
</evidence>
<feature type="compositionally biased region" description="Basic and acidic residues" evidence="2">
    <location>
        <begin position="23"/>
        <end position="58"/>
    </location>
</feature>
<keyword evidence="4" id="KW-1185">Reference proteome</keyword>
<feature type="compositionally biased region" description="Polar residues" evidence="2">
    <location>
        <begin position="13"/>
        <end position="22"/>
    </location>
</feature>
<evidence type="ECO:0000256" key="1">
    <source>
        <dbReference type="SAM" id="Coils"/>
    </source>
</evidence>
<sequence>MATPPSQLPRPQCQETQSSSAQEKAKGEIDNKSHKQKLETCERAPESKGKAEGKELSRLRRKYNIEKTQHQITQLRASQLDCTSSSIRTELQAAQSRCNDLVAENSKLGASIQDCKSHKLELIRTIEELRKSSTTHTESSQSEIRQINRCNQSKEDGLRARIRGLEADLALQGDIYSGLQDDTQRLVRASEELKATHTSLIQSSNEEIRQTKQLKKSETDDLNRQIIELKKKLAELVTDNTLIQRLKRKVEELEFGHTLKLDLIKKIIKHNGELIEERQVFRERNANLYAEISRLTDHNIALESEIALLYRMSVELTSPKAGDRQGLEDPFNNEDTDGTVELEDRGSENPTRSGHYVEEERADDPADHTTSAKAPGKAPRNRGKPPINRSLLGGKSEMPRPEPRPELRPWARPGWTWVAGFWRRYPVHWMKKDAGINEVGSGGVGTETAEAANIKDAWDASGEDTVARDAKGEVTNGSVDDPPDADMEYELAENAFSDDDLYGA</sequence>
<accession>A0A370T8Y6</accession>
<dbReference type="AlphaFoldDB" id="A0A370T8Y6"/>
<comment type="caution">
    <text evidence="3">The sequence shown here is derived from an EMBL/GenBank/DDBJ whole genome shotgun (WGS) entry which is preliminary data.</text>
</comment>
<organism evidence="3 4">
    <name type="scientific">Venustampulla echinocandica</name>
    <dbReference type="NCBI Taxonomy" id="2656787"/>
    <lineage>
        <taxon>Eukaryota</taxon>
        <taxon>Fungi</taxon>
        <taxon>Dikarya</taxon>
        <taxon>Ascomycota</taxon>
        <taxon>Pezizomycotina</taxon>
        <taxon>Leotiomycetes</taxon>
        <taxon>Helotiales</taxon>
        <taxon>Pleuroascaceae</taxon>
        <taxon>Venustampulla</taxon>
    </lineage>
</organism>
<feature type="region of interest" description="Disordered" evidence="2">
    <location>
        <begin position="1"/>
        <end position="58"/>
    </location>
</feature>
<protein>
    <submittedName>
        <fullName evidence="3">Uncharacterized protein</fullName>
    </submittedName>
</protein>
<dbReference type="RefSeq" id="XP_031864645.1">
    <property type="nucleotide sequence ID" value="XM_032019205.1"/>
</dbReference>
<reference evidence="3 4" key="1">
    <citation type="journal article" date="2018" name="IMA Fungus">
        <title>IMA Genome-F 9: Draft genome sequence of Annulohypoxylon stygium, Aspergillus mulundensis, Berkeleyomyces basicola (syn. Thielaviopsis basicola), Ceratocystis smalleyi, two Cercospora beticola strains, Coleophoma cylindrospora, Fusarium fracticaudum, Phialophora cf. hyalina, and Morchella septimelata.</title>
        <authorList>
            <person name="Wingfield B.D."/>
            <person name="Bills G.F."/>
            <person name="Dong Y."/>
            <person name="Huang W."/>
            <person name="Nel W.J."/>
            <person name="Swalarsk-Parry B.S."/>
            <person name="Vaghefi N."/>
            <person name="Wilken P.M."/>
            <person name="An Z."/>
            <person name="de Beer Z.W."/>
            <person name="De Vos L."/>
            <person name="Chen L."/>
            <person name="Duong T.A."/>
            <person name="Gao Y."/>
            <person name="Hammerbacher A."/>
            <person name="Kikkert J.R."/>
            <person name="Li Y."/>
            <person name="Li H."/>
            <person name="Li K."/>
            <person name="Li Q."/>
            <person name="Liu X."/>
            <person name="Ma X."/>
            <person name="Naidoo K."/>
            <person name="Pethybridge S.J."/>
            <person name="Sun J."/>
            <person name="Steenkamp E.T."/>
            <person name="van der Nest M.A."/>
            <person name="van Wyk S."/>
            <person name="Wingfield M.J."/>
            <person name="Xiong C."/>
            <person name="Yue Q."/>
            <person name="Zhang X."/>
        </authorList>
    </citation>
    <scope>NUCLEOTIDE SEQUENCE [LARGE SCALE GENOMIC DNA]</scope>
    <source>
        <strain evidence="3 4">BP 5553</strain>
    </source>
</reference>
<gene>
    <name evidence="3" type="ORF">BP5553_10582</name>
</gene>
<feature type="compositionally biased region" description="Basic and acidic residues" evidence="2">
    <location>
        <begin position="397"/>
        <end position="409"/>
    </location>
</feature>
<dbReference type="EMBL" id="NPIC01000017">
    <property type="protein sequence ID" value="RDL29955.1"/>
    <property type="molecule type" value="Genomic_DNA"/>
</dbReference>
<dbReference type="Proteomes" id="UP000254866">
    <property type="component" value="Unassembled WGS sequence"/>
</dbReference>
<evidence type="ECO:0000256" key="2">
    <source>
        <dbReference type="SAM" id="MobiDB-lite"/>
    </source>
</evidence>
<proteinExistence type="predicted"/>
<name>A0A370T8Y6_9HELO</name>
<keyword evidence="1" id="KW-0175">Coiled coil</keyword>
<feature type="region of interest" description="Disordered" evidence="2">
    <location>
        <begin position="320"/>
        <end position="410"/>
    </location>
</feature>
<feature type="compositionally biased region" description="Acidic residues" evidence="2">
    <location>
        <begin position="331"/>
        <end position="341"/>
    </location>
</feature>